<gene>
    <name evidence="1" type="primary">jg2924</name>
    <name evidence="1" type="ORF">PAEG_LOCUS25759</name>
</gene>
<dbReference type="PANTHER" id="PTHR47510:SF3">
    <property type="entry name" value="ENDO_EXONUCLEASE_PHOSPHATASE DOMAIN-CONTAINING PROTEIN"/>
    <property type="match status" value="1"/>
</dbReference>
<dbReference type="Proteomes" id="UP000838756">
    <property type="component" value="Unassembled WGS sequence"/>
</dbReference>
<evidence type="ECO:0000313" key="1">
    <source>
        <dbReference type="EMBL" id="CAH2267191.1"/>
    </source>
</evidence>
<protein>
    <submittedName>
        <fullName evidence="1">Jg2924 protein</fullName>
    </submittedName>
</protein>
<dbReference type="OrthoDB" id="10065625at2759"/>
<accession>A0A8S4SNI1</accession>
<dbReference type="AlphaFoldDB" id="A0A8S4SNI1"/>
<comment type="caution">
    <text evidence="1">The sequence shown here is derived from an EMBL/GenBank/DDBJ whole genome shotgun (WGS) entry which is preliminary data.</text>
</comment>
<keyword evidence="2" id="KW-1185">Reference proteome</keyword>
<dbReference type="PANTHER" id="PTHR47510">
    <property type="entry name" value="REVERSE TRANSCRIPTASE DOMAIN-CONTAINING PROTEIN"/>
    <property type="match status" value="1"/>
</dbReference>
<organism evidence="1 2">
    <name type="scientific">Pararge aegeria aegeria</name>
    <dbReference type="NCBI Taxonomy" id="348720"/>
    <lineage>
        <taxon>Eukaryota</taxon>
        <taxon>Metazoa</taxon>
        <taxon>Ecdysozoa</taxon>
        <taxon>Arthropoda</taxon>
        <taxon>Hexapoda</taxon>
        <taxon>Insecta</taxon>
        <taxon>Pterygota</taxon>
        <taxon>Neoptera</taxon>
        <taxon>Endopterygota</taxon>
        <taxon>Lepidoptera</taxon>
        <taxon>Glossata</taxon>
        <taxon>Ditrysia</taxon>
        <taxon>Papilionoidea</taxon>
        <taxon>Nymphalidae</taxon>
        <taxon>Satyrinae</taxon>
        <taxon>Satyrini</taxon>
        <taxon>Parargina</taxon>
        <taxon>Pararge</taxon>
    </lineage>
</organism>
<evidence type="ECO:0000313" key="2">
    <source>
        <dbReference type="Proteomes" id="UP000838756"/>
    </source>
</evidence>
<proteinExistence type="predicted"/>
<name>A0A8S4SNI1_9NEOP</name>
<reference evidence="1" key="1">
    <citation type="submission" date="2022-03" db="EMBL/GenBank/DDBJ databases">
        <authorList>
            <person name="Lindestad O."/>
        </authorList>
    </citation>
    <scope>NUCLEOTIDE SEQUENCE</scope>
</reference>
<sequence>MRHIRGRSFDFNAASRTYKKAITSARLRHIDRIGQRLVKMPSGTRAFWSLSKAIQGNFCRSTFPPLRKPDDTLAHTAQEKAEILCTLFASNSSLNDGGRTPPSIPRCLSSLCDIRFTQSYVRKALFSLDVNKASGPDGIPAVVLKTCAPELTPVLTRLFRHSYSAGTVPSSWKTALVHPVPKKGDKSDPANYRPIAVTSQLSKVMESLINNQFVVL</sequence>
<dbReference type="EMBL" id="CAKXAJ010026348">
    <property type="protein sequence ID" value="CAH2267191.1"/>
    <property type="molecule type" value="Genomic_DNA"/>
</dbReference>